<dbReference type="OrthoDB" id="34150at2"/>
<dbReference type="InterPro" id="IPR009057">
    <property type="entry name" value="Homeodomain-like_sf"/>
</dbReference>
<sequence>MSMPKTYSLPTESQNKKGLETETARLARLIDTYTPHDGIFRQRIPDLTLVRYSSTSTGSKTFYTPSFGIVAQGAISFTVGQEVYVSARPRIFMLPVALPLTVRVLQGSPSEPFLKAGLSLDPKRIGELALKMFPRGLPPIRQRSVGYGFEADLDFVSAMIRLIDYLGNPDDAEWLAPLAMEELLIRLLRSPIGVYVAEMGFADSGVRRVSKAIEWLRRNFAEAIKVEDLAGLVHMSVSRFREHFKSVTAMSPLQYQKTLRLQEARRLMAVSHLDAVAACQLVGYASASQFSRDYSRFFGSPPGRDIARLRQQELFEE</sequence>
<dbReference type="Pfam" id="PF06719">
    <property type="entry name" value="AraC_N"/>
    <property type="match status" value="1"/>
</dbReference>
<dbReference type="Pfam" id="PF12833">
    <property type="entry name" value="HTH_18"/>
    <property type="match status" value="1"/>
</dbReference>
<dbReference type="InterPro" id="IPR009594">
    <property type="entry name" value="Tscrpt_reg_HTH_AraC_N"/>
</dbReference>
<keyword evidence="1" id="KW-0805">Transcription regulation</keyword>
<evidence type="ECO:0000256" key="1">
    <source>
        <dbReference type="ARBA" id="ARBA00023015"/>
    </source>
</evidence>
<dbReference type="GO" id="GO:0003700">
    <property type="term" value="F:DNA-binding transcription factor activity"/>
    <property type="evidence" value="ECO:0007669"/>
    <property type="project" value="InterPro"/>
</dbReference>
<dbReference type="Proteomes" id="UP000187074">
    <property type="component" value="Unassembled WGS sequence"/>
</dbReference>
<evidence type="ECO:0000256" key="2">
    <source>
        <dbReference type="ARBA" id="ARBA00023163"/>
    </source>
</evidence>
<dbReference type="InterPro" id="IPR018060">
    <property type="entry name" value="HTH_AraC"/>
</dbReference>
<dbReference type="PANTHER" id="PTHR43436">
    <property type="entry name" value="ARAC-FAMILY TRANSCRIPTIONAL REGULATOR"/>
    <property type="match status" value="1"/>
</dbReference>
<evidence type="ECO:0000259" key="3">
    <source>
        <dbReference type="PROSITE" id="PS01124"/>
    </source>
</evidence>
<protein>
    <submittedName>
        <fullName evidence="4">AraC family transcriptional regulator</fullName>
    </submittedName>
</protein>
<dbReference type="PROSITE" id="PS01124">
    <property type="entry name" value="HTH_ARAC_FAMILY_2"/>
    <property type="match status" value="1"/>
</dbReference>
<dbReference type="AlphaFoldDB" id="A0A1R1ANC8"/>
<feature type="domain" description="HTH araC/xylS-type" evidence="3">
    <location>
        <begin position="210"/>
        <end position="308"/>
    </location>
</feature>
<dbReference type="RefSeq" id="WP_076326333.1">
    <property type="nucleotide sequence ID" value="NZ_MRTF01000018.1"/>
</dbReference>
<evidence type="ECO:0000313" key="4">
    <source>
        <dbReference type="EMBL" id="OME87064.1"/>
    </source>
</evidence>
<dbReference type="SMART" id="SM00342">
    <property type="entry name" value="HTH_ARAC"/>
    <property type="match status" value="1"/>
</dbReference>
<name>A0A1R1ANC8_PAELA</name>
<organism evidence="4 5">
    <name type="scientific">Paenibacillus lautus</name>
    <name type="common">Bacillus lautus</name>
    <dbReference type="NCBI Taxonomy" id="1401"/>
    <lineage>
        <taxon>Bacteria</taxon>
        <taxon>Bacillati</taxon>
        <taxon>Bacillota</taxon>
        <taxon>Bacilli</taxon>
        <taxon>Bacillales</taxon>
        <taxon>Paenibacillaceae</taxon>
        <taxon>Paenibacillus</taxon>
    </lineage>
</organism>
<evidence type="ECO:0000313" key="5">
    <source>
        <dbReference type="Proteomes" id="UP000187074"/>
    </source>
</evidence>
<accession>A0A1R1ANC8</accession>
<gene>
    <name evidence="4" type="ORF">BK123_31940</name>
</gene>
<dbReference type="EMBL" id="MRTF01000018">
    <property type="protein sequence ID" value="OME87064.1"/>
    <property type="molecule type" value="Genomic_DNA"/>
</dbReference>
<comment type="caution">
    <text evidence="4">The sequence shown here is derived from an EMBL/GenBank/DDBJ whole genome shotgun (WGS) entry which is preliminary data.</text>
</comment>
<dbReference type="STRING" id="1401.BK123_31940"/>
<keyword evidence="2" id="KW-0804">Transcription</keyword>
<proteinExistence type="predicted"/>
<dbReference type="SUPFAM" id="SSF46689">
    <property type="entry name" value="Homeodomain-like"/>
    <property type="match status" value="2"/>
</dbReference>
<dbReference type="Gene3D" id="1.10.10.60">
    <property type="entry name" value="Homeodomain-like"/>
    <property type="match status" value="1"/>
</dbReference>
<reference evidence="4 5" key="1">
    <citation type="submission" date="2016-11" db="EMBL/GenBank/DDBJ databases">
        <title>Paenibacillus species isolates.</title>
        <authorList>
            <person name="Beno S.M."/>
        </authorList>
    </citation>
    <scope>NUCLEOTIDE SEQUENCE [LARGE SCALE GENOMIC DNA]</scope>
    <source>
        <strain evidence="4 5">FSL F4-0100</strain>
    </source>
</reference>
<dbReference type="PANTHER" id="PTHR43436:SF1">
    <property type="entry name" value="TRANSCRIPTIONAL REGULATORY PROTEIN"/>
    <property type="match status" value="1"/>
</dbReference>
<dbReference type="GO" id="GO:0043565">
    <property type="term" value="F:sequence-specific DNA binding"/>
    <property type="evidence" value="ECO:0007669"/>
    <property type="project" value="InterPro"/>
</dbReference>